<dbReference type="STRING" id="1918946.VPAL9027_02262"/>
<organism evidence="2 3">
    <name type="scientific">Vibrio palustris</name>
    <dbReference type="NCBI Taxonomy" id="1918946"/>
    <lineage>
        <taxon>Bacteria</taxon>
        <taxon>Pseudomonadati</taxon>
        <taxon>Pseudomonadota</taxon>
        <taxon>Gammaproteobacteria</taxon>
        <taxon>Vibrionales</taxon>
        <taxon>Vibrionaceae</taxon>
        <taxon>Vibrio</taxon>
    </lineage>
</organism>
<evidence type="ECO:0000313" key="3">
    <source>
        <dbReference type="Proteomes" id="UP000189475"/>
    </source>
</evidence>
<evidence type="ECO:0008006" key="4">
    <source>
        <dbReference type="Google" id="ProtNLM"/>
    </source>
</evidence>
<dbReference type="RefSeq" id="WP_077314652.1">
    <property type="nucleotide sequence ID" value="NZ_AP024888.1"/>
</dbReference>
<keyword evidence="3" id="KW-1185">Reference proteome</keyword>
<dbReference type="InterPro" id="IPR014718">
    <property type="entry name" value="GH-type_carb-bd"/>
</dbReference>
<evidence type="ECO:0000256" key="1">
    <source>
        <dbReference type="SAM" id="SignalP"/>
    </source>
</evidence>
<dbReference type="AlphaFoldDB" id="A0A1R4B5T3"/>
<dbReference type="EMBL" id="FUFT01000005">
    <property type="protein sequence ID" value="SJL84280.1"/>
    <property type="molecule type" value="Genomic_DNA"/>
</dbReference>
<dbReference type="Proteomes" id="UP000189475">
    <property type="component" value="Unassembled WGS sequence"/>
</dbReference>
<protein>
    <recommendedName>
        <fullName evidence="4">DUF4432 domain-containing protein</fullName>
    </recommendedName>
</protein>
<dbReference type="InterPro" id="IPR027839">
    <property type="entry name" value="DUF4432"/>
</dbReference>
<feature type="chain" id="PRO_5013272313" description="DUF4432 domain-containing protein" evidence="1">
    <location>
        <begin position="23"/>
        <end position="399"/>
    </location>
</feature>
<dbReference type="Pfam" id="PF14486">
    <property type="entry name" value="DUF4432"/>
    <property type="match status" value="1"/>
</dbReference>
<reference evidence="2 3" key="1">
    <citation type="submission" date="2017-02" db="EMBL/GenBank/DDBJ databases">
        <authorList>
            <person name="Peterson S.W."/>
        </authorList>
    </citation>
    <scope>NUCLEOTIDE SEQUENCE [LARGE SCALE GENOMIC DNA]</scope>
    <source>
        <strain evidence="2 3">CECT 9027</strain>
    </source>
</reference>
<keyword evidence="1" id="KW-0732">Signal</keyword>
<dbReference type="OrthoDB" id="6183686at2"/>
<sequence length="399" mass="44830">MKTFSVVTSGLLFALASTSTLAAQYDITNQDHWVLTNKDVGGAQPFKIEQTVLHGGKQDGVKVLTVDNGVMTITLIPTRGMDIYQVKSGDITLGWKSPVKQHVNPKFINLEDRNGLGWLEGFNEMMVRCGFEWTGHPGEDKGVMLTLHGRADYTPASQVLVTVDEKAPYAIHIRGELLEQLFKKVNFQTWTELSVIPGKKEFKIHDQLTNKGDYPHEYQVIYHSNFAQPLLEAGAKIEAPVKQISPFNDYAKQGLQDWQTYLGPTRGFDEMVYNIYPYANKKGNTLAVLHNRKATKGMAIHYNVHELPVLGLWKNTDTIGQGYVTGIEPGTSFSYNRSYQRDLDLVPTIGAHQKKDFHLTYQILDGKHAVTEQVNTVKSIQGQQKTELRKDPLVKGENL</sequence>
<dbReference type="CDD" id="cd09023">
    <property type="entry name" value="Aldose_epim_Ec_c4013"/>
    <property type="match status" value="1"/>
</dbReference>
<dbReference type="GO" id="GO:0030246">
    <property type="term" value="F:carbohydrate binding"/>
    <property type="evidence" value="ECO:0007669"/>
    <property type="project" value="InterPro"/>
</dbReference>
<proteinExistence type="predicted"/>
<accession>A0A1R4B5T3</accession>
<feature type="signal peptide" evidence="1">
    <location>
        <begin position="1"/>
        <end position="22"/>
    </location>
</feature>
<evidence type="ECO:0000313" key="2">
    <source>
        <dbReference type="EMBL" id="SJL84280.1"/>
    </source>
</evidence>
<gene>
    <name evidence="2" type="ORF">VPAL9027_02262</name>
</gene>
<dbReference type="Gene3D" id="2.70.98.10">
    <property type="match status" value="1"/>
</dbReference>
<name>A0A1R4B5T3_9VIBR</name>